<reference evidence="2 3" key="1">
    <citation type="submission" date="2020-04" db="EMBL/GenBank/DDBJ databases">
        <title>Gordonia sp. nov. TBRC 11910.</title>
        <authorList>
            <person name="Suriyachadkun C."/>
        </authorList>
    </citation>
    <scope>NUCLEOTIDE SEQUENCE [LARGE SCALE GENOMIC DNA]</scope>
    <source>
        <strain evidence="2 3">TBRC 11910</strain>
    </source>
</reference>
<dbReference type="Pfam" id="PF13546">
    <property type="entry name" value="DDE_5"/>
    <property type="match status" value="1"/>
</dbReference>
<comment type="caution">
    <text evidence="2">The sequence shown here is derived from an EMBL/GenBank/DDBJ whole genome shotgun (WGS) entry which is preliminary data.</text>
</comment>
<proteinExistence type="predicted"/>
<feature type="non-terminal residue" evidence="2">
    <location>
        <position position="109"/>
    </location>
</feature>
<keyword evidence="3" id="KW-1185">Reference proteome</keyword>
<dbReference type="PANTHER" id="PTHR33627:SF1">
    <property type="entry name" value="TRANSPOSASE"/>
    <property type="match status" value="1"/>
</dbReference>
<protein>
    <submittedName>
        <fullName evidence="2">Transposase</fullName>
    </submittedName>
</protein>
<evidence type="ECO:0000313" key="2">
    <source>
        <dbReference type="EMBL" id="NMO04924.1"/>
    </source>
</evidence>
<dbReference type="Proteomes" id="UP000550729">
    <property type="component" value="Unassembled WGS sequence"/>
</dbReference>
<dbReference type="InterPro" id="IPR039365">
    <property type="entry name" value="IS701-like"/>
</dbReference>
<organism evidence="2 3">
    <name type="scientific">Gordonia asplenii</name>
    <dbReference type="NCBI Taxonomy" id="2725283"/>
    <lineage>
        <taxon>Bacteria</taxon>
        <taxon>Bacillati</taxon>
        <taxon>Actinomycetota</taxon>
        <taxon>Actinomycetes</taxon>
        <taxon>Mycobacteriales</taxon>
        <taxon>Gordoniaceae</taxon>
        <taxon>Gordonia</taxon>
    </lineage>
</organism>
<evidence type="ECO:0000259" key="1">
    <source>
        <dbReference type="Pfam" id="PF13546"/>
    </source>
</evidence>
<accession>A0A848L239</accession>
<gene>
    <name evidence="2" type="ORF">HH308_27230</name>
</gene>
<dbReference type="EMBL" id="JABBNB010000044">
    <property type="protein sequence ID" value="NMO04924.1"/>
    <property type="molecule type" value="Genomic_DNA"/>
</dbReference>
<evidence type="ECO:0000313" key="3">
    <source>
        <dbReference type="Proteomes" id="UP000550729"/>
    </source>
</evidence>
<dbReference type="PANTHER" id="PTHR33627">
    <property type="entry name" value="TRANSPOSASE"/>
    <property type="match status" value="1"/>
</dbReference>
<feature type="domain" description="Transposase IS701-like DDE" evidence="1">
    <location>
        <begin position="8"/>
        <end position="109"/>
    </location>
</feature>
<sequence length="109" mass="12189">MLESFVAEVFSSLPRSDQRVKAQLYTRGLLMDGQRKSMQPMAHRLDVDHQQLQQFITTSPWPVRPVRKALAHKAIELIGAHVWAIDDVGFPKEGVHSPGVARQYSGALG</sequence>
<dbReference type="InterPro" id="IPR038721">
    <property type="entry name" value="IS701-like_DDE_dom"/>
</dbReference>
<name>A0A848L239_9ACTN</name>
<dbReference type="AlphaFoldDB" id="A0A848L239"/>